<dbReference type="InterPro" id="IPR035984">
    <property type="entry name" value="Acyl-CoA-binding_sf"/>
</dbReference>
<evidence type="ECO:0000313" key="2">
    <source>
        <dbReference type="EMBL" id="KAK7522524.1"/>
    </source>
</evidence>
<dbReference type="InterPro" id="IPR000582">
    <property type="entry name" value="Acyl-CoA-binding_protein"/>
</dbReference>
<dbReference type="Gene3D" id="1.20.80.10">
    <property type="match status" value="1"/>
</dbReference>
<accession>A0ABR1KXA3</accession>
<dbReference type="PROSITE" id="PS51228">
    <property type="entry name" value="ACB_2"/>
    <property type="match status" value="1"/>
</dbReference>
<keyword evidence="3" id="KW-1185">Reference proteome</keyword>
<dbReference type="SUPFAM" id="SSF47027">
    <property type="entry name" value="Acyl-CoA binding protein"/>
    <property type="match status" value="1"/>
</dbReference>
<name>A0ABR1KXA3_9PEZI</name>
<dbReference type="Proteomes" id="UP001363622">
    <property type="component" value="Unassembled WGS sequence"/>
</dbReference>
<proteinExistence type="predicted"/>
<dbReference type="InterPro" id="IPR014352">
    <property type="entry name" value="FERM/acyl-CoA-bd_prot_sf"/>
</dbReference>
<sequence length="101" mass="11585">MADQFKDDPRQTGEEFRQAFQTAGKLKDASQSEQLQLYAYAKIARGYNVKDAPNPGFTEFAKKAMKRAWQEETDKGTTPEEAEKKYVELFTELKNKNGLKD</sequence>
<comment type="caution">
    <text evidence="2">The sequence shown here is derived from an EMBL/GenBank/DDBJ whole genome shotgun (WGS) entry which is preliminary data.</text>
</comment>
<feature type="domain" description="ACB" evidence="1">
    <location>
        <begin position="12"/>
        <end position="99"/>
    </location>
</feature>
<protein>
    <recommendedName>
        <fullName evidence="1">ACB domain-containing protein</fullName>
    </recommendedName>
</protein>
<evidence type="ECO:0000259" key="1">
    <source>
        <dbReference type="PROSITE" id="PS51228"/>
    </source>
</evidence>
<reference evidence="2 3" key="1">
    <citation type="submission" date="2024-04" db="EMBL/GenBank/DDBJ databases">
        <title>Phyllosticta paracitricarpa is synonymous to the EU quarantine fungus P. citricarpa based on phylogenomic analyses.</title>
        <authorList>
            <consortium name="Lawrence Berkeley National Laboratory"/>
            <person name="Van Ingen-Buijs V.A."/>
            <person name="Van Westerhoven A.C."/>
            <person name="Haridas S."/>
            <person name="Skiadas P."/>
            <person name="Martin F."/>
            <person name="Groenewald J.Z."/>
            <person name="Crous P.W."/>
            <person name="Seidl M.F."/>
        </authorList>
    </citation>
    <scope>NUCLEOTIDE SEQUENCE [LARGE SCALE GENOMIC DNA]</scope>
    <source>
        <strain evidence="2 3">CBS 123371</strain>
    </source>
</reference>
<gene>
    <name evidence="2" type="ORF">IWZ03DRAFT_371497</name>
</gene>
<evidence type="ECO:0000313" key="3">
    <source>
        <dbReference type="Proteomes" id="UP001363622"/>
    </source>
</evidence>
<dbReference type="EMBL" id="JBBPHU010000002">
    <property type="protein sequence ID" value="KAK7522524.1"/>
    <property type="molecule type" value="Genomic_DNA"/>
</dbReference>
<dbReference type="Pfam" id="PF00887">
    <property type="entry name" value="ACBP"/>
    <property type="match status" value="1"/>
</dbReference>
<organism evidence="2 3">
    <name type="scientific">Phyllosticta citriasiana</name>
    <dbReference type="NCBI Taxonomy" id="595635"/>
    <lineage>
        <taxon>Eukaryota</taxon>
        <taxon>Fungi</taxon>
        <taxon>Dikarya</taxon>
        <taxon>Ascomycota</taxon>
        <taxon>Pezizomycotina</taxon>
        <taxon>Dothideomycetes</taxon>
        <taxon>Dothideomycetes incertae sedis</taxon>
        <taxon>Botryosphaeriales</taxon>
        <taxon>Phyllostictaceae</taxon>
        <taxon>Phyllosticta</taxon>
    </lineage>
</organism>